<evidence type="ECO:0000313" key="2">
    <source>
        <dbReference type="Proteomes" id="UP001341840"/>
    </source>
</evidence>
<sequence length="157" mass="17967">MRGQSHTRPRLCVDRVTPDHAYAWIESQPDHTYAWWISHPRICVENTLAASTRPTHRRESPRICVQSSPKATLTPCYHAILTRSFPPSHTTPTASYTKPQHDHNVTILVPKRDSPTSPFNPTITYHSRICVHSYAYAWDSHPLTTVSQNTPYPHTYA</sequence>
<comment type="caution">
    <text evidence="1">The sequence shown here is derived from an EMBL/GenBank/DDBJ whole genome shotgun (WGS) entry which is preliminary data.</text>
</comment>
<proteinExistence type="predicted"/>
<evidence type="ECO:0000313" key="1">
    <source>
        <dbReference type="EMBL" id="MED6227411.1"/>
    </source>
</evidence>
<feature type="non-terminal residue" evidence="1">
    <location>
        <position position="157"/>
    </location>
</feature>
<accession>A0ABU7A045</accession>
<gene>
    <name evidence="1" type="ORF">PIB30_113276</name>
</gene>
<reference evidence="1 2" key="1">
    <citation type="journal article" date="2023" name="Plants (Basel)">
        <title>Bridging the Gap: Combining Genomics and Transcriptomics Approaches to Understand Stylosanthes scabra, an Orphan Legume from the Brazilian Caatinga.</title>
        <authorList>
            <person name="Ferreira-Neto J.R.C."/>
            <person name="da Silva M.D."/>
            <person name="Binneck E."/>
            <person name="de Melo N.F."/>
            <person name="da Silva R.H."/>
            <person name="de Melo A.L.T.M."/>
            <person name="Pandolfi V."/>
            <person name="Bustamante F.O."/>
            <person name="Brasileiro-Vidal A.C."/>
            <person name="Benko-Iseppon A.M."/>
        </authorList>
    </citation>
    <scope>NUCLEOTIDE SEQUENCE [LARGE SCALE GENOMIC DNA]</scope>
    <source>
        <tissue evidence="1">Leaves</tissue>
    </source>
</reference>
<name>A0ABU7A045_9FABA</name>
<organism evidence="1 2">
    <name type="scientific">Stylosanthes scabra</name>
    <dbReference type="NCBI Taxonomy" id="79078"/>
    <lineage>
        <taxon>Eukaryota</taxon>
        <taxon>Viridiplantae</taxon>
        <taxon>Streptophyta</taxon>
        <taxon>Embryophyta</taxon>
        <taxon>Tracheophyta</taxon>
        <taxon>Spermatophyta</taxon>
        <taxon>Magnoliopsida</taxon>
        <taxon>eudicotyledons</taxon>
        <taxon>Gunneridae</taxon>
        <taxon>Pentapetalae</taxon>
        <taxon>rosids</taxon>
        <taxon>fabids</taxon>
        <taxon>Fabales</taxon>
        <taxon>Fabaceae</taxon>
        <taxon>Papilionoideae</taxon>
        <taxon>50 kb inversion clade</taxon>
        <taxon>dalbergioids sensu lato</taxon>
        <taxon>Dalbergieae</taxon>
        <taxon>Pterocarpus clade</taxon>
        <taxon>Stylosanthes</taxon>
    </lineage>
</organism>
<protein>
    <submittedName>
        <fullName evidence="1">Uncharacterized protein</fullName>
    </submittedName>
</protein>
<dbReference type="Proteomes" id="UP001341840">
    <property type="component" value="Unassembled WGS sequence"/>
</dbReference>
<dbReference type="EMBL" id="JASCZI010280837">
    <property type="protein sequence ID" value="MED6227411.1"/>
    <property type="molecule type" value="Genomic_DNA"/>
</dbReference>
<keyword evidence="2" id="KW-1185">Reference proteome</keyword>